<protein>
    <submittedName>
        <fullName evidence="1">Uncharacterized protein</fullName>
    </submittedName>
</protein>
<name>A0A5J4TBH5_9EUKA</name>
<dbReference type="Proteomes" id="UP000324800">
    <property type="component" value="Unassembled WGS sequence"/>
</dbReference>
<dbReference type="EMBL" id="SNRW01034386">
    <property type="protein sequence ID" value="KAA6355587.1"/>
    <property type="molecule type" value="Genomic_DNA"/>
</dbReference>
<organism evidence="1 2">
    <name type="scientific">Streblomastix strix</name>
    <dbReference type="NCBI Taxonomy" id="222440"/>
    <lineage>
        <taxon>Eukaryota</taxon>
        <taxon>Metamonada</taxon>
        <taxon>Preaxostyla</taxon>
        <taxon>Oxymonadida</taxon>
        <taxon>Streblomastigidae</taxon>
        <taxon>Streblomastix</taxon>
    </lineage>
</organism>
<feature type="non-terminal residue" evidence="1">
    <location>
        <position position="1"/>
    </location>
</feature>
<comment type="caution">
    <text evidence="1">The sequence shown here is derived from an EMBL/GenBank/DDBJ whole genome shotgun (WGS) entry which is preliminary data.</text>
</comment>
<sequence length="227" mass="24800">QLGCSRTYNTGHIEEQWAIFTPPNTAIINPYSFVIAVVSQAGDNTRGLQISANGNTLKFNGNGFIDIQADQTVIGIKTFEKLLQVIPTKDGTFNEGIRISRQPTNKWSNIQFGCDPNSNFGYIDNQWMIGTIGNNGQNQLGFTIVKAGQEGQTDRGLQISADGNTLTFNGQVIAGTGASNDSVNYSAGNPIVWGVNSLGTEGGFYSNRTNIFWRSHALQFDPYYQEQ</sequence>
<evidence type="ECO:0000313" key="2">
    <source>
        <dbReference type="Proteomes" id="UP000324800"/>
    </source>
</evidence>
<dbReference type="AlphaFoldDB" id="A0A5J4TBH5"/>
<evidence type="ECO:0000313" key="1">
    <source>
        <dbReference type="EMBL" id="KAA6355587.1"/>
    </source>
</evidence>
<gene>
    <name evidence="1" type="ORF">EZS28_048886</name>
</gene>
<reference evidence="1 2" key="1">
    <citation type="submission" date="2019-03" db="EMBL/GenBank/DDBJ databases">
        <title>Single cell metagenomics reveals metabolic interactions within the superorganism composed of flagellate Streblomastix strix and complex community of Bacteroidetes bacteria on its surface.</title>
        <authorList>
            <person name="Treitli S.C."/>
            <person name="Kolisko M."/>
            <person name="Husnik F."/>
            <person name="Keeling P."/>
            <person name="Hampl V."/>
        </authorList>
    </citation>
    <scope>NUCLEOTIDE SEQUENCE [LARGE SCALE GENOMIC DNA]</scope>
    <source>
        <strain evidence="1">ST1C</strain>
    </source>
</reference>
<proteinExistence type="predicted"/>
<accession>A0A5J4TBH5</accession>